<protein>
    <submittedName>
        <fullName evidence="2">Uncharacterized protein</fullName>
    </submittedName>
</protein>
<sequence length="131" mass="14656">MRKEQGIRDRCWKQPPGFSGRLVEGNRRRALSQPNKWSCCCVDSGQKFPGSKALQEVSGVTDVTGGNILFGDIVAPLHRSGTGRSTGINLHNCRDADNFWDTCISAEPGSSQKQRTRQKYRIRGRKLKHRG</sequence>
<reference evidence="2" key="1">
    <citation type="submission" date="2022-07" db="EMBL/GenBank/DDBJ databases">
        <authorList>
            <person name="Macas J."/>
            <person name="Novak P."/>
            <person name="Neumann P."/>
        </authorList>
    </citation>
    <scope>NUCLEOTIDE SEQUENCE</scope>
</reference>
<name>A0AAV0CQI5_9ASTE</name>
<proteinExistence type="predicted"/>
<feature type="compositionally biased region" description="Basic residues" evidence="1">
    <location>
        <begin position="114"/>
        <end position="131"/>
    </location>
</feature>
<dbReference type="Proteomes" id="UP001152523">
    <property type="component" value="Unassembled WGS sequence"/>
</dbReference>
<evidence type="ECO:0000256" key="1">
    <source>
        <dbReference type="SAM" id="MobiDB-lite"/>
    </source>
</evidence>
<comment type="caution">
    <text evidence="2">The sequence shown here is derived from an EMBL/GenBank/DDBJ whole genome shotgun (WGS) entry which is preliminary data.</text>
</comment>
<accession>A0AAV0CQI5</accession>
<evidence type="ECO:0000313" key="3">
    <source>
        <dbReference type="Proteomes" id="UP001152523"/>
    </source>
</evidence>
<gene>
    <name evidence="2" type="ORF">CEPIT_LOCUS7242</name>
</gene>
<evidence type="ECO:0000313" key="2">
    <source>
        <dbReference type="EMBL" id="CAH9080155.1"/>
    </source>
</evidence>
<dbReference type="AlphaFoldDB" id="A0AAV0CQI5"/>
<keyword evidence="3" id="KW-1185">Reference proteome</keyword>
<dbReference type="EMBL" id="CAMAPF010000034">
    <property type="protein sequence ID" value="CAH9080155.1"/>
    <property type="molecule type" value="Genomic_DNA"/>
</dbReference>
<feature type="region of interest" description="Disordered" evidence="1">
    <location>
        <begin position="107"/>
        <end position="131"/>
    </location>
</feature>
<organism evidence="2 3">
    <name type="scientific">Cuscuta epithymum</name>
    <dbReference type="NCBI Taxonomy" id="186058"/>
    <lineage>
        <taxon>Eukaryota</taxon>
        <taxon>Viridiplantae</taxon>
        <taxon>Streptophyta</taxon>
        <taxon>Embryophyta</taxon>
        <taxon>Tracheophyta</taxon>
        <taxon>Spermatophyta</taxon>
        <taxon>Magnoliopsida</taxon>
        <taxon>eudicotyledons</taxon>
        <taxon>Gunneridae</taxon>
        <taxon>Pentapetalae</taxon>
        <taxon>asterids</taxon>
        <taxon>lamiids</taxon>
        <taxon>Solanales</taxon>
        <taxon>Convolvulaceae</taxon>
        <taxon>Cuscuteae</taxon>
        <taxon>Cuscuta</taxon>
        <taxon>Cuscuta subgen. Cuscuta</taxon>
    </lineage>
</organism>